<organism evidence="1 2">
    <name type="scientific">Phenylobacterium glaciei</name>
    <dbReference type="NCBI Taxonomy" id="2803784"/>
    <lineage>
        <taxon>Bacteria</taxon>
        <taxon>Pseudomonadati</taxon>
        <taxon>Pseudomonadota</taxon>
        <taxon>Alphaproteobacteria</taxon>
        <taxon>Caulobacterales</taxon>
        <taxon>Caulobacteraceae</taxon>
        <taxon>Phenylobacterium</taxon>
    </lineage>
</organism>
<dbReference type="Gene3D" id="3.50.50.60">
    <property type="entry name" value="FAD/NAD(P)-binding domain"/>
    <property type="match status" value="1"/>
</dbReference>
<evidence type="ECO:0000313" key="1">
    <source>
        <dbReference type="EMBL" id="MBR7620700.1"/>
    </source>
</evidence>
<protein>
    <submittedName>
        <fullName evidence="1">NAD(P)/FAD-dependent oxidoreductase</fullName>
    </submittedName>
</protein>
<proteinExistence type="predicted"/>
<dbReference type="RefSeq" id="WP_215341427.1">
    <property type="nucleotide sequence ID" value="NZ_JAGSGD010000001.1"/>
</dbReference>
<dbReference type="Proteomes" id="UP000622580">
    <property type="component" value="Unassembled WGS sequence"/>
</dbReference>
<dbReference type="EMBL" id="JAGSGD010000001">
    <property type="protein sequence ID" value="MBR7620700.1"/>
    <property type="molecule type" value="Genomic_DNA"/>
</dbReference>
<comment type="caution">
    <text evidence="1">The sequence shown here is derived from an EMBL/GenBank/DDBJ whole genome shotgun (WGS) entry which is preliminary data.</text>
</comment>
<accession>A0A941HXR9</accession>
<gene>
    <name evidence="1" type="ORF">JKL49_15005</name>
</gene>
<sequence>MRQLGVIRSSKAPTVRIIGGGLTGILAALEAHRLGCRDIELHERFDQLGGTAWPRRDHGLELRADHRYFGPQGDPTRTLLEANGLAFDDFENRFGSVSPAPGGDLAFTHDFEGPALRTRKLDLDHITGDSLADRIRAYPHDISGHLTRYCQWALGSWLDEVDAGAAIPLGIKRVYATDIDTCDLARAKKADPVYDGLYGIPRALWGRLQNQTASLPADGYQTFFMRCQSALERLGVTIQTASFLSPQQAFRAREAGDVVVWAADPAPLFAPLELEPPKRLAKSLTSYIFKARYAGPLPFHVRNFTAEGSVFRVHLYECRGQALLSAECVSEISDCDLRRQIHKLMGGFGGASLHLDETVSIQVEPRWAQHSLDAARKLAGLHAALAKHQGANFIAGAWEAQTQTASLSEISKSLTQALEIEPAEAIAA</sequence>
<dbReference type="SUPFAM" id="SSF51905">
    <property type="entry name" value="FAD/NAD(P)-binding domain"/>
    <property type="match status" value="1"/>
</dbReference>
<reference evidence="1" key="1">
    <citation type="submission" date="2021-04" db="EMBL/GenBank/DDBJ databases">
        <title>Draft genome assembly of strain Phenylobacterium sp. 20VBR1 using MiniION and Illumina platforms.</title>
        <authorList>
            <person name="Thomas F.A."/>
            <person name="Krishnan K.P."/>
            <person name="Sinha R.K."/>
        </authorList>
    </citation>
    <scope>NUCLEOTIDE SEQUENCE</scope>
    <source>
        <strain evidence="1">20VBR1</strain>
    </source>
</reference>
<dbReference type="InterPro" id="IPR036188">
    <property type="entry name" value="FAD/NAD-bd_sf"/>
</dbReference>
<evidence type="ECO:0000313" key="2">
    <source>
        <dbReference type="Proteomes" id="UP000622580"/>
    </source>
</evidence>
<name>A0A941HXR9_9CAUL</name>
<dbReference type="AlphaFoldDB" id="A0A941HXR9"/>
<dbReference type="Pfam" id="PF13450">
    <property type="entry name" value="NAD_binding_8"/>
    <property type="match status" value="1"/>
</dbReference>
<keyword evidence="2" id="KW-1185">Reference proteome</keyword>